<evidence type="ECO:0000256" key="1">
    <source>
        <dbReference type="ARBA" id="ARBA00010577"/>
    </source>
</evidence>
<keyword evidence="3 5" id="KW-1005">Bacterial flagellum biogenesis</keyword>
<keyword evidence="7" id="KW-0966">Cell projection</keyword>
<dbReference type="InterPro" id="IPR005648">
    <property type="entry name" value="FlgD"/>
</dbReference>
<evidence type="ECO:0000259" key="6">
    <source>
        <dbReference type="Pfam" id="PF13860"/>
    </source>
</evidence>
<evidence type="ECO:0000256" key="3">
    <source>
        <dbReference type="ARBA" id="ARBA00022795"/>
    </source>
</evidence>
<dbReference type="AlphaFoldDB" id="A0A1G7ICE0"/>
<name>A0A1G7ICE0_9RHOB</name>
<dbReference type="STRING" id="218672.SAMN04489759_101347"/>
<evidence type="ECO:0000313" key="8">
    <source>
        <dbReference type="Proteomes" id="UP000199399"/>
    </source>
</evidence>
<keyword evidence="7" id="KW-0282">Flagellum</keyword>
<organism evidence="7 8">
    <name type="scientific">Sulfitobacter delicatus</name>
    <dbReference type="NCBI Taxonomy" id="218672"/>
    <lineage>
        <taxon>Bacteria</taxon>
        <taxon>Pseudomonadati</taxon>
        <taxon>Pseudomonadota</taxon>
        <taxon>Alphaproteobacteria</taxon>
        <taxon>Rhodobacterales</taxon>
        <taxon>Roseobacteraceae</taxon>
        <taxon>Sulfitobacter</taxon>
    </lineage>
</organism>
<evidence type="ECO:0000313" key="7">
    <source>
        <dbReference type="EMBL" id="SDF10009.1"/>
    </source>
</evidence>
<dbReference type="Proteomes" id="UP000199399">
    <property type="component" value="Unassembled WGS sequence"/>
</dbReference>
<dbReference type="RefSeq" id="WP_093738524.1">
    <property type="nucleotide sequence ID" value="NZ_FNBP01000001.1"/>
</dbReference>
<dbReference type="Pfam" id="PF13860">
    <property type="entry name" value="FlgD_ig"/>
    <property type="match status" value="1"/>
</dbReference>
<dbReference type="Pfam" id="PF03963">
    <property type="entry name" value="FlgD"/>
    <property type="match status" value="1"/>
</dbReference>
<comment type="similarity">
    <text evidence="1 5">Belongs to the FlgD family.</text>
</comment>
<dbReference type="GO" id="GO:0044781">
    <property type="term" value="P:bacterial-type flagellum organization"/>
    <property type="evidence" value="ECO:0007669"/>
    <property type="project" value="UniProtKB-UniRule"/>
</dbReference>
<keyword evidence="8" id="KW-1185">Reference proteome</keyword>
<proteinExistence type="inferred from homology"/>
<evidence type="ECO:0000256" key="4">
    <source>
        <dbReference type="ARBA" id="ARBA00024746"/>
    </source>
</evidence>
<dbReference type="InterPro" id="IPR025965">
    <property type="entry name" value="FlgD/Vpr_Ig-like"/>
</dbReference>
<accession>A0A1G7ICE0</accession>
<gene>
    <name evidence="7" type="ORF">SAMN04489759_101347</name>
</gene>
<reference evidence="8" key="1">
    <citation type="submission" date="2016-10" db="EMBL/GenBank/DDBJ databases">
        <authorList>
            <person name="Varghese N."/>
            <person name="Submissions S."/>
        </authorList>
    </citation>
    <scope>NUCLEOTIDE SEQUENCE [LARGE SCALE GENOMIC DNA]</scope>
    <source>
        <strain evidence="8">DSM 16477</strain>
    </source>
</reference>
<dbReference type="NCBIfam" id="NF009453">
    <property type="entry name" value="PRK12813.1"/>
    <property type="match status" value="1"/>
</dbReference>
<dbReference type="Gene3D" id="2.60.40.4070">
    <property type="match status" value="1"/>
</dbReference>
<feature type="domain" description="FlgD/Vpr Ig-like" evidence="6">
    <location>
        <begin position="111"/>
        <end position="176"/>
    </location>
</feature>
<dbReference type="OrthoDB" id="9785233at2"/>
<evidence type="ECO:0000256" key="2">
    <source>
        <dbReference type="ARBA" id="ARBA00016013"/>
    </source>
</evidence>
<protein>
    <recommendedName>
        <fullName evidence="2 5">Basal-body rod modification protein FlgD</fullName>
    </recommendedName>
</protein>
<comment type="function">
    <text evidence="4 5">Required for flagellar hook formation. May act as a scaffolding protein.</text>
</comment>
<dbReference type="EMBL" id="FNBP01000001">
    <property type="protein sequence ID" value="SDF10009.1"/>
    <property type="molecule type" value="Genomic_DNA"/>
</dbReference>
<keyword evidence="7" id="KW-0969">Cilium</keyword>
<evidence type="ECO:0000256" key="5">
    <source>
        <dbReference type="RuleBase" id="RU362076"/>
    </source>
</evidence>
<sequence>MTISPTTTATAQTNPAAVTSTDVSSSNSVLSSDFETFLQMLTAQARYQDPLEPIDSSEYAAQLAQFSMVEQQVMSNDLLTALMTQLGTSNMGQLAGVIGMEARTTSPVQYDGTPITVAPNPAAVADEVFLVAYDSDGNEVQRISLPVSADPVEWDGLDENGDPLPSGTYSFGVESHADGELLMLEPAEAYGRVTEARTQGGQSVLILEGGSMVLASDVNGLREPRG</sequence>